<gene>
    <name evidence="1" type="ordered locus">PH0480</name>
</gene>
<organism evidence="1 2">
    <name type="scientific">Pyrococcus horikoshii (strain ATCC 700860 / DSM 12428 / JCM 9974 / NBRC 100139 / OT-3)</name>
    <dbReference type="NCBI Taxonomy" id="70601"/>
    <lineage>
        <taxon>Archaea</taxon>
        <taxon>Methanobacteriati</taxon>
        <taxon>Methanobacteriota</taxon>
        <taxon>Thermococci</taxon>
        <taxon>Thermococcales</taxon>
        <taxon>Thermococcaceae</taxon>
        <taxon>Pyrococcus</taxon>
    </lineage>
</organism>
<proteinExistence type="predicted"/>
<dbReference type="EMBL" id="BA000001">
    <property type="protein sequence ID" value="BAA29568.1"/>
    <property type="molecule type" value="Genomic_DNA"/>
</dbReference>
<dbReference type="AlphaFoldDB" id="O58195"/>
<protein>
    <submittedName>
        <fullName evidence="1">Uncharacterized protein</fullName>
    </submittedName>
</protein>
<evidence type="ECO:0000313" key="1">
    <source>
        <dbReference type="EMBL" id="BAA29568.1"/>
    </source>
</evidence>
<name>O58195_PYRHO</name>
<dbReference type="PIR" id="C71160">
    <property type="entry name" value="C71160"/>
</dbReference>
<dbReference type="STRING" id="70601.gene:9377414"/>
<accession>O58195</accession>
<keyword evidence="2" id="KW-1185">Reference proteome</keyword>
<sequence length="110" mass="12260">MFLVSFTLSFIFSISFLNFGVYCFAFSLNATFLRTSSSSFDNPGGILGSFPSSNSFRYLIIAFTRTPSSFPLAFVKNKPRASVAKCNGLFEILKVLASLDNFYFRITLLS</sequence>
<dbReference type="Proteomes" id="UP000000752">
    <property type="component" value="Chromosome"/>
</dbReference>
<evidence type="ECO:0000313" key="2">
    <source>
        <dbReference type="Proteomes" id="UP000000752"/>
    </source>
</evidence>
<dbReference type="EnsemblBacteria" id="BAA29568">
    <property type="protein sequence ID" value="BAA29568"/>
    <property type="gene ID" value="BAA29568"/>
</dbReference>
<reference evidence="1 2" key="1">
    <citation type="journal article" date="1998" name="DNA Res.">
        <title>Complete sequence and gene organization of the genome of a hyper-thermophilic archaebacterium, Pyrococcus horikoshii OT3.</title>
        <authorList>
            <person name="Kawarabayasi Y."/>
            <person name="Sawada M."/>
            <person name="Horikawa H."/>
            <person name="Haikawa Y."/>
            <person name="Hino Y."/>
            <person name="Yamamoto S."/>
            <person name="Sekine M."/>
            <person name="Baba S."/>
            <person name="Kosugi H."/>
            <person name="Hosoyama A."/>
            <person name="Nagai Y."/>
            <person name="Sakai M."/>
            <person name="Ogura K."/>
            <person name="Otuka R."/>
            <person name="Nakazawa H."/>
            <person name="Takamiya M."/>
            <person name="Ohfuku Y."/>
            <person name="Funahashi T."/>
            <person name="Tanaka T."/>
            <person name="Kudoh Y."/>
            <person name="Yamazaki J."/>
            <person name="Kushida N."/>
            <person name="Oguchi A."/>
            <person name="Aoki K."/>
            <person name="Nakamura Y."/>
            <person name="Robb T.F."/>
            <person name="Horikoshi K."/>
            <person name="Masuchi Y."/>
            <person name="Shizuya H."/>
            <person name="Kikuchi H."/>
        </authorList>
    </citation>
    <scope>NUCLEOTIDE SEQUENCE [LARGE SCALE GENOMIC DNA]</scope>
    <source>
        <strain evidence="2">ATCC 700860 / DSM 12428 / JCM 9974 / NBRC 100139 / OT-3</strain>
    </source>
</reference>
<dbReference type="KEGG" id="pho:PH0480"/>